<proteinExistence type="predicted"/>
<organism evidence="1 2">
    <name type="scientific">Streptomyces viridochromogenes Tue57</name>
    <dbReference type="NCBI Taxonomy" id="1160705"/>
    <lineage>
        <taxon>Bacteria</taxon>
        <taxon>Bacillati</taxon>
        <taxon>Actinomycetota</taxon>
        <taxon>Actinomycetes</taxon>
        <taxon>Kitasatosporales</taxon>
        <taxon>Streptomycetaceae</taxon>
        <taxon>Streptomyces</taxon>
    </lineage>
</organism>
<dbReference type="EMBL" id="AMLP01000092">
    <property type="protein sequence ID" value="ELS56146.1"/>
    <property type="molecule type" value="Genomic_DNA"/>
</dbReference>
<dbReference type="Proteomes" id="UP000011205">
    <property type="component" value="Unassembled WGS sequence"/>
</dbReference>
<reference evidence="1 2" key="1">
    <citation type="journal article" date="2013" name="Genome Announc.">
        <title>Draft Genome Sequence of Streptomyces viridochromogenes Strain Tu57, Producer of Avilamycin.</title>
        <authorList>
            <person name="Gruning B.A."/>
            <person name="Erxleben A."/>
            <person name="Hahnlein A."/>
            <person name="Gunther S."/>
        </authorList>
    </citation>
    <scope>NUCLEOTIDE SEQUENCE [LARGE SCALE GENOMIC DNA]</scope>
    <source>
        <strain evidence="1 2">Tue57</strain>
    </source>
</reference>
<dbReference type="PATRIC" id="fig|1160705.3.peg.2879"/>
<evidence type="ECO:0000313" key="2">
    <source>
        <dbReference type="Proteomes" id="UP000011205"/>
    </source>
</evidence>
<accession>L8PF38</accession>
<gene>
    <name evidence="1" type="ORF">STVIR_2904</name>
</gene>
<evidence type="ECO:0000313" key="1">
    <source>
        <dbReference type="EMBL" id="ELS56146.1"/>
    </source>
</evidence>
<name>L8PF38_STRVR</name>
<protein>
    <submittedName>
        <fullName evidence="1">Uncharacterized protein</fullName>
    </submittedName>
</protein>
<sequence length="39" mass="4362">MCARQSRRKERGYGSAWRHRAQAPVMHLEESGIPAAGLP</sequence>
<comment type="caution">
    <text evidence="1">The sequence shown here is derived from an EMBL/GenBank/DDBJ whole genome shotgun (WGS) entry which is preliminary data.</text>
</comment>
<dbReference type="AlphaFoldDB" id="L8PF38"/>